<dbReference type="EMBL" id="KZ303709">
    <property type="protein sequence ID" value="PIA12516.1"/>
    <property type="molecule type" value="Genomic_DNA"/>
</dbReference>
<accession>A0A2G5B0G0</accession>
<organism evidence="3 4">
    <name type="scientific">Coemansia reversa (strain ATCC 12441 / NRRL 1564)</name>
    <dbReference type="NCBI Taxonomy" id="763665"/>
    <lineage>
        <taxon>Eukaryota</taxon>
        <taxon>Fungi</taxon>
        <taxon>Fungi incertae sedis</taxon>
        <taxon>Zoopagomycota</taxon>
        <taxon>Kickxellomycotina</taxon>
        <taxon>Kickxellomycetes</taxon>
        <taxon>Kickxellales</taxon>
        <taxon>Kickxellaceae</taxon>
        <taxon>Coemansia</taxon>
    </lineage>
</organism>
<dbReference type="Proteomes" id="UP000242474">
    <property type="component" value="Unassembled WGS sequence"/>
</dbReference>
<feature type="non-terminal residue" evidence="3">
    <location>
        <position position="323"/>
    </location>
</feature>
<reference evidence="3 4" key="1">
    <citation type="journal article" date="2015" name="Genome Biol. Evol.">
        <title>Phylogenomic analyses indicate that early fungi evolved digesting cell walls of algal ancestors of land plants.</title>
        <authorList>
            <person name="Chang Y."/>
            <person name="Wang S."/>
            <person name="Sekimoto S."/>
            <person name="Aerts A.L."/>
            <person name="Choi C."/>
            <person name="Clum A."/>
            <person name="LaButti K.M."/>
            <person name="Lindquist E.A."/>
            <person name="Yee Ngan C."/>
            <person name="Ohm R.A."/>
            <person name="Salamov A.A."/>
            <person name="Grigoriev I.V."/>
            <person name="Spatafora J.W."/>
            <person name="Berbee M.L."/>
        </authorList>
    </citation>
    <scope>NUCLEOTIDE SEQUENCE [LARGE SCALE GENOMIC DNA]</scope>
    <source>
        <strain evidence="3 4">NRRL 1564</strain>
    </source>
</reference>
<dbReference type="STRING" id="763665.A0A2G5B0G0"/>
<evidence type="ECO:0000256" key="1">
    <source>
        <dbReference type="ARBA" id="ARBA00005350"/>
    </source>
</evidence>
<dbReference type="PANTHER" id="PTHR23248">
    <property type="entry name" value="PHOSPHOLIPID SCRAMBLASE-RELATED"/>
    <property type="match status" value="1"/>
</dbReference>
<dbReference type="Pfam" id="PF03803">
    <property type="entry name" value="Scramblase"/>
    <property type="match status" value="1"/>
</dbReference>
<dbReference type="GO" id="GO:0005886">
    <property type="term" value="C:plasma membrane"/>
    <property type="evidence" value="ECO:0007669"/>
    <property type="project" value="TreeGrafter"/>
</dbReference>
<evidence type="ECO:0000256" key="2">
    <source>
        <dbReference type="RuleBase" id="RU363116"/>
    </source>
</evidence>
<gene>
    <name evidence="3" type="ORF">COEREDRAFT_84072</name>
</gene>
<dbReference type="OrthoDB" id="191150at2759"/>
<comment type="similarity">
    <text evidence="1 2">Belongs to the phospholipid scramblase family.</text>
</comment>
<keyword evidence="4" id="KW-1185">Reference proteome</keyword>
<evidence type="ECO:0000313" key="4">
    <source>
        <dbReference type="Proteomes" id="UP000242474"/>
    </source>
</evidence>
<protein>
    <recommendedName>
        <fullName evidence="2">Phospholipid scramblase</fullName>
    </recommendedName>
</protein>
<name>A0A2G5B0G0_COERN</name>
<dbReference type="PANTHER" id="PTHR23248:SF9">
    <property type="entry name" value="PHOSPHOLIPID SCRAMBLASE"/>
    <property type="match status" value="1"/>
</dbReference>
<proteinExistence type="inferred from homology"/>
<evidence type="ECO:0000313" key="3">
    <source>
        <dbReference type="EMBL" id="PIA12516.1"/>
    </source>
</evidence>
<dbReference type="GO" id="GO:0017128">
    <property type="term" value="F:phospholipid scramblase activity"/>
    <property type="evidence" value="ECO:0007669"/>
    <property type="project" value="InterPro"/>
</dbReference>
<dbReference type="InterPro" id="IPR005552">
    <property type="entry name" value="Scramblase"/>
</dbReference>
<dbReference type="InterPro" id="IPR025659">
    <property type="entry name" value="Tubby-like_C"/>
</dbReference>
<sequence>MLASRGEIIISKLCKLNMKSKPVFTNLLHTTANNSIVCGQTRRRLQRELENNKKNNLLKTGQFTNQDSAYKILQHSSLRVTRQLEMMNVFIGYEQANRYTLVDPNGNPTGFMVEERTLLSEIGRQIYRLHRPFKVLVLDLDGKVCLRIRRPFSLINSRISVTEEHSKRIIGESQQEWHPWRRRYNLFLRNESPDNNEYHQFARVDAPFLSWDFPMCNEQGAMVAGVFRDFAGIGMELFSDYGLYAVCFDQIALSQRYAASSGNGALTAEQAVTTGSDLDLDQRAVVLAAAVSIDFDYFSRHSHGGMGGLGMMFFPMSSSNDQF</sequence>
<dbReference type="SUPFAM" id="SSF54518">
    <property type="entry name" value="Tubby C-terminal domain-like"/>
    <property type="match status" value="1"/>
</dbReference>
<dbReference type="AlphaFoldDB" id="A0A2G5B0G0"/>